<dbReference type="PROSITE" id="PS50887">
    <property type="entry name" value="GGDEF"/>
    <property type="match status" value="1"/>
</dbReference>
<dbReference type="Pfam" id="PF00990">
    <property type="entry name" value="GGDEF"/>
    <property type="match status" value="1"/>
</dbReference>
<gene>
    <name evidence="1" type="ORF">TW71_15660</name>
</gene>
<dbReference type="PANTHER" id="PTHR46663">
    <property type="entry name" value="DIGUANYLATE CYCLASE DGCT-RELATED"/>
    <property type="match status" value="1"/>
</dbReference>
<organism evidence="1">
    <name type="scientific">Vibrio coralliilyticus</name>
    <dbReference type="NCBI Taxonomy" id="190893"/>
    <lineage>
        <taxon>Bacteria</taxon>
        <taxon>Pseudomonadati</taxon>
        <taxon>Pseudomonadota</taxon>
        <taxon>Gammaproteobacteria</taxon>
        <taxon>Vibrionales</taxon>
        <taxon>Vibrionaceae</taxon>
        <taxon>Vibrio</taxon>
    </lineage>
</organism>
<proteinExistence type="predicted"/>
<sequence>MRNPTRVRSFNQILSRAKVLLIFLSAILIVANLYFLSATRDLAHSYSEQQNQATWFLFQLTKEFSELRAITPLAEQDDELLDLTILKYELTWSRFDLLINSREADTFIALPGAKSYFKTLFEQFKSLEHKIERLPEDRELAYSLAEDFEYQYMSMINYVNTNFRIKSPLYQSQMKQAQTITHAQFVLMMLLFACVGVVSYIIHKEALFHKQASLTDSLTGIANRLAFMRQLTDYIEQNTEFSLILLDLNGFKKINDSHGHQAGDLALRIVSARLVELMSRHNLSVFRIGGDEFAVLTNSADEATIKQLSESINRCFDDSITIQNQKVYLSTSLGIATYPHDATSLNQLISIADQSMYQKKFSTKSGDDNVYSLKRH</sequence>
<dbReference type="InterPro" id="IPR029787">
    <property type="entry name" value="Nucleotide_cyclase"/>
</dbReference>
<dbReference type="InterPro" id="IPR043128">
    <property type="entry name" value="Rev_trsase/Diguanyl_cyclase"/>
</dbReference>
<dbReference type="RefSeq" id="WP_045986509.1">
    <property type="nucleotide sequence ID" value="NZ_CP063052.1"/>
</dbReference>
<dbReference type="EMBL" id="JXXR01000016">
    <property type="protein sequence ID" value="KJY71442.1"/>
    <property type="molecule type" value="Genomic_DNA"/>
</dbReference>
<evidence type="ECO:0000313" key="1">
    <source>
        <dbReference type="EMBL" id="KJY71442.1"/>
    </source>
</evidence>
<dbReference type="Gene3D" id="3.30.70.270">
    <property type="match status" value="1"/>
</dbReference>
<dbReference type="NCBIfam" id="TIGR00254">
    <property type="entry name" value="GGDEF"/>
    <property type="match status" value="1"/>
</dbReference>
<dbReference type="InterPro" id="IPR000160">
    <property type="entry name" value="GGDEF_dom"/>
</dbReference>
<name>A0A837G6B9_9VIBR</name>
<dbReference type="AlphaFoldDB" id="A0A837G6B9"/>
<accession>A0A837G6B9</accession>
<reference evidence="1" key="1">
    <citation type="journal article" date="2015" name="BMC Genomics">
        <title>Genome mining reveals unlocked bioactive potential of marine Gram-negative bacteria.</title>
        <authorList>
            <person name="Machado H."/>
            <person name="Sonnenschein E.C."/>
            <person name="Melchiorsen J."/>
            <person name="Gram L."/>
        </authorList>
    </citation>
    <scope>NUCLEOTIDE SEQUENCE</scope>
    <source>
        <strain evidence="1">S2052</strain>
    </source>
</reference>
<dbReference type="SMART" id="SM00267">
    <property type="entry name" value="GGDEF"/>
    <property type="match status" value="1"/>
</dbReference>
<dbReference type="SUPFAM" id="SSF55073">
    <property type="entry name" value="Nucleotide cyclase"/>
    <property type="match status" value="1"/>
</dbReference>
<dbReference type="CDD" id="cd01949">
    <property type="entry name" value="GGDEF"/>
    <property type="match status" value="1"/>
</dbReference>
<protein>
    <submittedName>
        <fullName evidence="1">Diguanylate cyclase</fullName>
    </submittedName>
</protein>
<dbReference type="PANTHER" id="PTHR46663:SF2">
    <property type="entry name" value="GGDEF DOMAIN-CONTAINING PROTEIN"/>
    <property type="match status" value="1"/>
</dbReference>
<comment type="caution">
    <text evidence="1">The sequence shown here is derived from an EMBL/GenBank/DDBJ whole genome shotgun (WGS) entry which is preliminary data.</text>
</comment>
<dbReference type="InterPro" id="IPR052163">
    <property type="entry name" value="DGC-Regulatory_Protein"/>
</dbReference>